<evidence type="ECO:0000256" key="7">
    <source>
        <dbReference type="ARBA" id="ARBA00023136"/>
    </source>
</evidence>
<keyword evidence="7 8" id="KW-0472">Membrane</keyword>
<evidence type="ECO:0000256" key="3">
    <source>
        <dbReference type="ARBA" id="ARBA00022475"/>
    </source>
</evidence>
<proteinExistence type="predicted"/>
<evidence type="ECO:0000256" key="2">
    <source>
        <dbReference type="ARBA" id="ARBA00022448"/>
    </source>
</evidence>
<feature type="transmembrane region" description="Helical" evidence="8">
    <location>
        <begin position="20"/>
        <end position="39"/>
    </location>
</feature>
<accession>A0ABP7ZCQ1</accession>
<comment type="subcellular location">
    <subcellularLocation>
        <location evidence="1">Cell membrane</location>
        <topology evidence="1">Multi-pass membrane protein</topology>
    </subcellularLocation>
</comment>
<dbReference type="Proteomes" id="UP001500266">
    <property type="component" value="Unassembled WGS sequence"/>
</dbReference>
<evidence type="ECO:0000313" key="10">
    <source>
        <dbReference type="Proteomes" id="UP001500266"/>
    </source>
</evidence>
<evidence type="ECO:0000256" key="4">
    <source>
        <dbReference type="ARBA" id="ARBA00022519"/>
    </source>
</evidence>
<dbReference type="PANTHER" id="PTHR32196">
    <property type="entry name" value="ABC TRANSPORTER PERMEASE PROTEIN YPHD-RELATED-RELATED"/>
    <property type="match status" value="1"/>
</dbReference>
<evidence type="ECO:0000256" key="5">
    <source>
        <dbReference type="ARBA" id="ARBA00022692"/>
    </source>
</evidence>
<keyword evidence="5 8" id="KW-0812">Transmembrane</keyword>
<protein>
    <recommendedName>
        <fullName evidence="11">ABC transporter permease</fullName>
    </recommendedName>
</protein>
<sequence length="125" mass="12599">MAIGGNRTASELSGLPVRRLLLAVYVVSGTLAARAGVLATARLQAGGPTSLGLSMELSAITAVVIGGTPLSGGRIRVLGTVMGALLMQLLAATLIEHDLPQSWAQIVQAAIILAAVYAAGNRGAR</sequence>
<feature type="transmembrane region" description="Helical" evidence="8">
    <location>
        <begin position="77"/>
        <end position="95"/>
    </location>
</feature>
<gene>
    <name evidence="9" type="ORF">GCM10022416_52990</name>
</gene>
<organism evidence="9 10">
    <name type="scientific">Actinomadura keratinilytica</name>
    <dbReference type="NCBI Taxonomy" id="547461"/>
    <lineage>
        <taxon>Bacteria</taxon>
        <taxon>Bacillati</taxon>
        <taxon>Actinomycetota</taxon>
        <taxon>Actinomycetes</taxon>
        <taxon>Streptosporangiales</taxon>
        <taxon>Thermomonosporaceae</taxon>
        <taxon>Actinomadura</taxon>
    </lineage>
</organism>
<dbReference type="RefSeq" id="WP_345024358.1">
    <property type="nucleotide sequence ID" value="NZ_BAABDO010000115.1"/>
</dbReference>
<evidence type="ECO:0000256" key="6">
    <source>
        <dbReference type="ARBA" id="ARBA00022989"/>
    </source>
</evidence>
<feature type="transmembrane region" description="Helical" evidence="8">
    <location>
        <begin position="101"/>
        <end position="120"/>
    </location>
</feature>
<evidence type="ECO:0000256" key="1">
    <source>
        <dbReference type="ARBA" id="ARBA00004651"/>
    </source>
</evidence>
<reference evidence="10" key="1">
    <citation type="journal article" date="2019" name="Int. J. Syst. Evol. Microbiol.">
        <title>The Global Catalogue of Microorganisms (GCM) 10K type strain sequencing project: providing services to taxonomists for standard genome sequencing and annotation.</title>
        <authorList>
            <consortium name="The Broad Institute Genomics Platform"/>
            <consortium name="The Broad Institute Genome Sequencing Center for Infectious Disease"/>
            <person name="Wu L."/>
            <person name="Ma J."/>
        </authorList>
    </citation>
    <scope>NUCLEOTIDE SEQUENCE [LARGE SCALE GENOMIC DNA]</scope>
    <source>
        <strain evidence="10">JCM 17316</strain>
    </source>
</reference>
<dbReference type="PANTHER" id="PTHR32196:SF21">
    <property type="entry name" value="ABC TRANSPORTER PERMEASE PROTEIN YPHD-RELATED"/>
    <property type="match status" value="1"/>
</dbReference>
<evidence type="ECO:0000256" key="8">
    <source>
        <dbReference type="SAM" id="Phobius"/>
    </source>
</evidence>
<keyword evidence="4" id="KW-0997">Cell inner membrane</keyword>
<keyword evidence="10" id="KW-1185">Reference proteome</keyword>
<feature type="transmembrane region" description="Helical" evidence="8">
    <location>
        <begin position="51"/>
        <end position="70"/>
    </location>
</feature>
<dbReference type="Pfam" id="PF02653">
    <property type="entry name" value="BPD_transp_2"/>
    <property type="match status" value="1"/>
</dbReference>
<keyword evidence="6 8" id="KW-1133">Transmembrane helix</keyword>
<dbReference type="EMBL" id="BAABDO010000115">
    <property type="protein sequence ID" value="GAA4153677.1"/>
    <property type="molecule type" value="Genomic_DNA"/>
</dbReference>
<keyword evidence="2" id="KW-0813">Transport</keyword>
<evidence type="ECO:0008006" key="11">
    <source>
        <dbReference type="Google" id="ProtNLM"/>
    </source>
</evidence>
<name>A0ABP7ZCQ1_9ACTN</name>
<evidence type="ECO:0000313" key="9">
    <source>
        <dbReference type="EMBL" id="GAA4153677.1"/>
    </source>
</evidence>
<dbReference type="InterPro" id="IPR001851">
    <property type="entry name" value="ABC_transp_permease"/>
</dbReference>
<comment type="caution">
    <text evidence="9">The sequence shown here is derived from an EMBL/GenBank/DDBJ whole genome shotgun (WGS) entry which is preliminary data.</text>
</comment>
<keyword evidence="3" id="KW-1003">Cell membrane</keyword>